<protein>
    <submittedName>
        <fullName evidence="1">Uncharacterized protein</fullName>
    </submittedName>
</protein>
<organism evidence="1 2">
    <name type="scientific">Pseudomonas extremorientalis</name>
    <dbReference type="NCBI Taxonomy" id="169669"/>
    <lineage>
        <taxon>Bacteria</taxon>
        <taxon>Pseudomonadati</taxon>
        <taxon>Pseudomonadota</taxon>
        <taxon>Gammaproteobacteria</taxon>
        <taxon>Pseudomonadales</taxon>
        <taxon>Pseudomonadaceae</taxon>
        <taxon>Pseudomonas</taxon>
    </lineage>
</organism>
<evidence type="ECO:0000313" key="1">
    <source>
        <dbReference type="EMBL" id="OIN12649.1"/>
    </source>
</evidence>
<reference evidence="1 2" key="1">
    <citation type="submission" date="2016-08" db="EMBL/GenBank/DDBJ databases">
        <title>Draft genome sequence of the type strain of Pseudomonas extremorientalis LMG 19695T isolated from drinking water reservoir.</title>
        <authorList>
            <person name="Tambong J.T."/>
        </authorList>
    </citation>
    <scope>NUCLEOTIDE SEQUENCE [LARGE SCALE GENOMIC DNA]</scope>
    <source>
        <strain evidence="1 2">LMG 19695</strain>
    </source>
</reference>
<sequence>MHPGDGFQDFVRPWLIIRTHDNHTETVVVTFDFHAFGIVHVQVDIKGGRQLRRRVRRPACSQRMAMAQRLTQPAVHALRQPAVFSGAVVRLAGQGVINIKRNTHALLVEHVLYGVERWIPSHHWPPWYTGAGVSLRKNCAGSGALSSRNAAYFFLILGNSYKALTPCLAELRITEDGVK</sequence>
<dbReference type="EMBL" id="MDGK01000011">
    <property type="protein sequence ID" value="OIN12649.1"/>
    <property type="molecule type" value="Genomic_DNA"/>
</dbReference>
<accession>A0A1S2TS94</accession>
<comment type="caution">
    <text evidence="1">The sequence shown here is derived from an EMBL/GenBank/DDBJ whole genome shotgun (WGS) entry which is preliminary data.</text>
</comment>
<name>A0A1S2TS94_9PSED</name>
<evidence type="ECO:0000313" key="2">
    <source>
        <dbReference type="Proteomes" id="UP000181686"/>
    </source>
</evidence>
<gene>
    <name evidence="1" type="ORF">BFN10_02895</name>
</gene>
<dbReference type="Proteomes" id="UP000181686">
    <property type="component" value="Unassembled WGS sequence"/>
</dbReference>
<dbReference type="AlphaFoldDB" id="A0A1S2TS94"/>
<proteinExistence type="predicted"/>